<dbReference type="EMBL" id="MIGZ01000004">
    <property type="protein sequence ID" value="ODQ96358.1"/>
    <property type="molecule type" value="Genomic_DNA"/>
</dbReference>
<name>A0A1E3S2L5_9MYCO</name>
<sequence>MCCAGELVLHGLRPLLIAEGPEVGYHFRSVRFGQNRGTVQALAWQSSWGGGWWVPLARKLDIPLKLRDYQPMESTVVGTGKRVDLPYMATPSAVAEVLSSLGGDPLPDEARSQIAAATRAAFALSPEEVLALDRVRCYEWLQSHGAGPEVAARLSIMFGRPNGLNQSDAVEYLSAACGLWTLRIWYCHEGIGCEIVPDPCDGVWIPMAREIERRGGQVWRGRKVSEVIIEGGRAVGVILKDGTEVRAPAVALSTGNARIAKLLKPTPAEVQATRDFDGPQPQRQLVMFALFDREVMPTVSLSISWPDGRRLGAAVPTHHTNVEPGKQLIHLVATNIGNRPVDEAVRDVEAGLARVIPGYRDAVIEVKTLVHTSEAWLDYVTVAPKLPRRSGSLDGLWYVGQGAAPLAGCWTEAAAGSGVLGARAIAAAH</sequence>
<evidence type="ECO:0000313" key="1">
    <source>
        <dbReference type="EMBL" id="ODQ96358.1"/>
    </source>
</evidence>
<dbReference type="Gene3D" id="3.50.50.60">
    <property type="entry name" value="FAD/NAD(P)-binding domain"/>
    <property type="match status" value="1"/>
</dbReference>
<proteinExistence type="predicted"/>
<dbReference type="InterPro" id="IPR036188">
    <property type="entry name" value="FAD/NAD-bd_sf"/>
</dbReference>
<evidence type="ECO:0008006" key="3">
    <source>
        <dbReference type="Google" id="ProtNLM"/>
    </source>
</evidence>
<comment type="caution">
    <text evidence="1">The sequence shown here is derived from an EMBL/GenBank/DDBJ whole genome shotgun (WGS) entry which is preliminary data.</text>
</comment>
<accession>A0A1E3S2L5</accession>
<gene>
    <name evidence="1" type="ORF">BHQ17_01400</name>
</gene>
<dbReference type="Proteomes" id="UP000094243">
    <property type="component" value="Unassembled WGS sequence"/>
</dbReference>
<evidence type="ECO:0000313" key="2">
    <source>
        <dbReference type="Proteomes" id="UP000094243"/>
    </source>
</evidence>
<dbReference type="AlphaFoldDB" id="A0A1E3S2L5"/>
<dbReference type="SUPFAM" id="SSF51905">
    <property type="entry name" value="FAD/NAD(P)-binding domain"/>
    <property type="match status" value="1"/>
</dbReference>
<organism evidence="1 2">
    <name type="scientific">Mycolicibacterium holsaticum</name>
    <dbReference type="NCBI Taxonomy" id="152142"/>
    <lineage>
        <taxon>Bacteria</taxon>
        <taxon>Bacillati</taxon>
        <taxon>Actinomycetota</taxon>
        <taxon>Actinomycetes</taxon>
        <taxon>Mycobacteriales</taxon>
        <taxon>Mycobacteriaceae</taxon>
        <taxon>Mycolicibacterium</taxon>
    </lineage>
</organism>
<dbReference type="Gene3D" id="3.90.660.50">
    <property type="match status" value="1"/>
</dbReference>
<protein>
    <recommendedName>
        <fullName evidence="3">Amine oxidase domain-containing protein</fullName>
    </recommendedName>
</protein>
<reference evidence="2" key="1">
    <citation type="submission" date="2016-09" db="EMBL/GenBank/DDBJ databases">
        <authorList>
            <person name="Greninger A.L."/>
            <person name="Jerome K.R."/>
            <person name="Mcnair B."/>
            <person name="Wallis C."/>
            <person name="Fang F."/>
        </authorList>
    </citation>
    <scope>NUCLEOTIDE SEQUENCE [LARGE SCALE GENOMIC DNA]</scope>
    <source>
        <strain evidence="2">M7</strain>
    </source>
</reference>
<keyword evidence="2" id="KW-1185">Reference proteome</keyword>